<reference evidence="3 4" key="1">
    <citation type="submission" date="2017-11" db="EMBL/GenBank/DDBJ databases">
        <title>Draft genome sequence of magnetotactic bacterium Magnetospirillum kuznetsovii LBB-42.</title>
        <authorList>
            <person name="Grouzdev D.S."/>
            <person name="Rysina M.S."/>
            <person name="Baslerov R.V."/>
            <person name="Koziaeva V."/>
        </authorList>
    </citation>
    <scope>NUCLEOTIDE SEQUENCE [LARGE SCALE GENOMIC DNA]</scope>
    <source>
        <strain evidence="3 4">LBB-42</strain>
    </source>
</reference>
<feature type="region of interest" description="Disordered" evidence="1">
    <location>
        <begin position="1"/>
        <end position="20"/>
    </location>
</feature>
<keyword evidence="2" id="KW-1133">Transmembrane helix</keyword>
<keyword evidence="4" id="KW-1185">Reference proteome</keyword>
<dbReference type="RefSeq" id="WP_112143156.1">
    <property type="nucleotide sequence ID" value="NZ_PGTO01000004.1"/>
</dbReference>
<dbReference type="EMBL" id="PGTO01000004">
    <property type="protein sequence ID" value="RAU22462.1"/>
    <property type="molecule type" value="Genomic_DNA"/>
</dbReference>
<evidence type="ECO:0000256" key="1">
    <source>
        <dbReference type="SAM" id="MobiDB-lite"/>
    </source>
</evidence>
<comment type="caution">
    <text evidence="3">The sequence shown here is derived from an EMBL/GenBank/DDBJ whole genome shotgun (WGS) entry which is preliminary data.</text>
</comment>
<dbReference type="OrthoDB" id="7353877at2"/>
<evidence type="ECO:0000313" key="4">
    <source>
        <dbReference type="Proteomes" id="UP000251075"/>
    </source>
</evidence>
<keyword evidence="2" id="KW-0812">Transmembrane</keyword>
<sequence>MITHSAVPGKHIHPHHHGTGGHGHKGLALLALTFILGGFTAVSFLLLPNPELQVSASPEAFIEQMVRAAQGSVFEKNIYGGAIRVERKGGQVAVTAHDIPPSVCVSVGWKLVRKGVLSINGVTPLRVSAGKLAELCNQDDAAATLVWSPKIPE</sequence>
<evidence type="ECO:0008006" key="5">
    <source>
        <dbReference type="Google" id="ProtNLM"/>
    </source>
</evidence>
<protein>
    <recommendedName>
        <fullName evidence="5">Type 4 secretion system PilS N-terminal domain-containing protein</fullName>
    </recommendedName>
</protein>
<proteinExistence type="predicted"/>
<feature type="transmembrane region" description="Helical" evidence="2">
    <location>
        <begin position="27"/>
        <end position="47"/>
    </location>
</feature>
<evidence type="ECO:0000256" key="2">
    <source>
        <dbReference type="SAM" id="Phobius"/>
    </source>
</evidence>
<gene>
    <name evidence="3" type="ORF">CU669_07095</name>
</gene>
<feature type="compositionally biased region" description="Basic residues" evidence="1">
    <location>
        <begin position="10"/>
        <end position="20"/>
    </location>
</feature>
<name>A0A364NZF2_9PROT</name>
<dbReference type="AlphaFoldDB" id="A0A364NZF2"/>
<evidence type="ECO:0000313" key="3">
    <source>
        <dbReference type="EMBL" id="RAU22462.1"/>
    </source>
</evidence>
<dbReference type="Proteomes" id="UP000251075">
    <property type="component" value="Unassembled WGS sequence"/>
</dbReference>
<organism evidence="3 4">
    <name type="scientific">Paramagnetospirillum kuznetsovii</name>
    <dbReference type="NCBI Taxonomy" id="2053833"/>
    <lineage>
        <taxon>Bacteria</taxon>
        <taxon>Pseudomonadati</taxon>
        <taxon>Pseudomonadota</taxon>
        <taxon>Alphaproteobacteria</taxon>
        <taxon>Rhodospirillales</taxon>
        <taxon>Magnetospirillaceae</taxon>
        <taxon>Paramagnetospirillum</taxon>
    </lineage>
</organism>
<keyword evidence="2" id="KW-0472">Membrane</keyword>
<accession>A0A364NZF2</accession>